<feature type="region of interest" description="Disordered" evidence="1">
    <location>
        <begin position="77"/>
        <end position="105"/>
    </location>
</feature>
<evidence type="ECO:0000256" key="1">
    <source>
        <dbReference type="SAM" id="MobiDB-lite"/>
    </source>
</evidence>
<sequence length="105" mass="11333">MHNDYKALPDLDAIARNLIALDLAHLTPEESTAYEQELSAIASINEALEITVEALKGHSPQFWQRLHPLLSDAAALLRTRSPRSSTSTPNAASPPPSAPSNARLP</sequence>
<reference evidence="3" key="1">
    <citation type="submission" date="2018-04" db="EMBL/GenBank/DDBJ databases">
        <authorList>
            <person name="Cornet L."/>
        </authorList>
    </citation>
    <scope>NUCLEOTIDE SEQUENCE [LARGE SCALE GENOMIC DNA]</scope>
</reference>
<reference evidence="2 3" key="2">
    <citation type="submission" date="2018-06" db="EMBL/GenBank/DDBJ databases">
        <title>Metagenomic assembly of (sub)arctic Cyanobacteria and their associated microbiome from non-axenic cultures.</title>
        <authorList>
            <person name="Baurain D."/>
        </authorList>
    </citation>
    <scope>NUCLEOTIDE SEQUENCE [LARGE SCALE GENOMIC DNA]</scope>
    <source>
        <strain evidence="2">ULC129bin1</strain>
    </source>
</reference>
<protein>
    <submittedName>
        <fullName evidence="2">Uncharacterized protein</fullName>
    </submittedName>
</protein>
<name>A0A2W4TNH7_9CYAN</name>
<organism evidence="2 3">
    <name type="scientific">Leptolyngbya foveolarum</name>
    <dbReference type="NCBI Taxonomy" id="47253"/>
    <lineage>
        <taxon>Bacteria</taxon>
        <taxon>Bacillati</taxon>
        <taxon>Cyanobacteriota</taxon>
        <taxon>Cyanophyceae</taxon>
        <taxon>Leptolyngbyales</taxon>
        <taxon>Leptolyngbyaceae</taxon>
        <taxon>Leptolyngbya group</taxon>
        <taxon>Leptolyngbya</taxon>
    </lineage>
</organism>
<gene>
    <name evidence="2" type="ORF">DCF25_20345</name>
</gene>
<feature type="compositionally biased region" description="Low complexity" evidence="1">
    <location>
        <begin position="77"/>
        <end position="91"/>
    </location>
</feature>
<dbReference type="EMBL" id="QBMC01000210">
    <property type="protein sequence ID" value="PZO10716.1"/>
    <property type="molecule type" value="Genomic_DNA"/>
</dbReference>
<accession>A0A2W4TNH7</accession>
<evidence type="ECO:0000313" key="3">
    <source>
        <dbReference type="Proteomes" id="UP000249354"/>
    </source>
</evidence>
<dbReference type="Proteomes" id="UP000249354">
    <property type="component" value="Unassembled WGS sequence"/>
</dbReference>
<evidence type="ECO:0000313" key="2">
    <source>
        <dbReference type="EMBL" id="PZO10716.1"/>
    </source>
</evidence>
<proteinExistence type="predicted"/>
<comment type="caution">
    <text evidence="2">The sequence shown here is derived from an EMBL/GenBank/DDBJ whole genome shotgun (WGS) entry which is preliminary data.</text>
</comment>
<dbReference type="AlphaFoldDB" id="A0A2W4TNH7"/>